<dbReference type="InterPro" id="IPR014710">
    <property type="entry name" value="RmlC-like_jellyroll"/>
</dbReference>
<organism evidence="6 7">
    <name type="scientific">Rosa chinensis</name>
    <name type="common">China rose</name>
    <dbReference type="NCBI Taxonomy" id="74649"/>
    <lineage>
        <taxon>Eukaryota</taxon>
        <taxon>Viridiplantae</taxon>
        <taxon>Streptophyta</taxon>
        <taxon>Embryophyta</taxon>
        <taxon>Tracheophyta</taxon>
        <taxon>Spermatophyta</taxon>
        <taxon>Magnoliopsida</taxon>
        <taxon>eudicotyledons</taxon>
        <taxon>Gunneridae</taxon>
        <taxon>Pentapetalae</taxon>
        <taxon>rosids</taxon>
        <taxon>fabids</taxon>
        <taxon>Rosales</taxon>
        <taxon>Rosaceae</taxon>
        <taxon>Rosoideae</taxon>
        <taxon>Rosoideae incertae sedis</taxon>
        <taxon>Rosa</taxon>
    </lineage>
</organism>
<keyword evidence="4" id="KW-0812">Transmembrane</keyword>
<keyword evidence="7" id="KW-1185">Reference proteome</keyword>
<dbReference type="InterPro" id="IPR018490">
    <property type="entry name" value="cNMP-bd_dom_sf"/>
</dbReference>
<dbReference type="GO" id="GO:0004523">
    <property type="term" value="F:RNA-DNA hybrid ribonuclease activity"/>
    <property type="evidence" value="ECO:0007669"/>
    <property type="project" value="InterPro"/>
</dbReference>
<dbReference type="OrthoDB" id="421226at2759"/>
<dbReference type="Gramene" id="PRQ56770">
    <property type="protein sequence ID" value="PRQ56770"/>
    <property type="gene ID" value="RchiOBHm_Chr1g0340941"/>
</dbReference>
<feature type="transmembrane region" description="Helical" evidence="4">
    <location>
        <begin position="415"/>
        <end position="433"/>
    </location>
</feature>
<keyword evidence="1" id="KW-0406">Ion transport</keyword>
<dbReference type="PROSITE" id="PS50042">
    <property type="entry name" value="CNMP_BINDING_3"/>
    <property type="match status" value="1"/>
</dbReference>
<dbReference type="PANTHER" id="PTHR45651:SF68">
    <property type="entry name" value="ION TRANSPORT DOMAIN-CONTAINING PROTEIN"/>
    <property type="match status" value="1"/>
</dbReference>
<gene>
    <name evidence="6" type="ORF">RchiOBHm_Chr1g0340941</name>
</gene>
<reference evidence="6 7" key="1">
    <citation type="journal article" date="2018" name="Nat. Genet.">
        <title>The Rosa genome provides new insights in the design of modern roses.</title>
        <authorList>
            <person name="Bendahmane M."/>
        </authorList>
    </citation>
    <scope>NUCLEOTIDE SEQUENCE [LARGE SCALE GENOMIC DNA]</scope>
    <source>
        <strain evidence="7">cv. Old Blush</strain>
    </source>
</reference>
<evidence type="ECO:0000313" key="7">
    <source>
        <dbReference type="Proteomes" id="UP000238479"/>
    </source>
</evidence>
<dbReference type="STRING" id="74649.A0A2P6SDL6"/>
<feature type="compositionally biased region" description="Basic and acidic residues" evidence="3">
    <location>
        <begin position="890"/>
        <end position="910"/>
    </location>
</feature>
<feature type="domain" description="Cyclic nucleotide-binding" evidence="5">
    <location>
        <begin position="984"/>
        <end position="1076"/>
    </location>
</feature>
<dbReference type="InterPro" id="IPR044730">
    <property type="entry name" value="RNase_H-like_dom_plant"/>
</dbReference>
<feature type="transmembrane region" description="Helical" evidence="4">
    <location>
        <begin position="217"/>
        <end position="236"/>
    </location>
</feature>
<keyword evidence="4" id="KW-0472">Membrane</keyword>
<dbReference type="GO" id="GO:0003676">
    <property type="term" value="F:nucleic acid binding"/>
    <property type="evidence" value="ECO:0007669"/>
    <property type="project" value="InterPro"/>
</dbReference>
<comment type="caution">
    <text evidence="6">The sequence shown here is derived from an EMBL/GenBank/DDBJ whole genome shotgun (WGS) entry which is preliminary data.</text>
</comment>
<sequence>MLTWEEARAILSLIWVTFTCFCEWVPHVLVWMVAAPIFVPLVAIQWACKPIATWRACKSIAIAITAIRWACKSIAVAIWLAWKSIAVAIPWACKSIAVAIPWAWKAFLDIPSAKWEHVFVISCIAVSLDPLFFYIPTIDETNKCLSMDKKMRTTALVFRSLTDAHLVLHIKDQICDRVDSDYPNWSDSDSNSDSDSDTYSDSHSGAPSSSLKKRMQWLSFSIIVNCLAILPIPQVATSVGFYPIGAGSSASEVSIKRAAINLSLALQYLPRVCQIYLSSKKFRTSGRWIKPSLNLFLYILSSHIFAAFWYFFAIGREISCWYQTCKDTAGCVADFDCSSPANTSRNIAVLNQFCPINSPNSTVFDFGIYLPILQSGNTGSVSFTTKFFYSLWWGLKNLSNFGTNLETSTYKWENCFAIVICVSGLLLFLYFIGNMQIYMELDTTKSLKTQESRRQKIKAKKAEIKKWMSNNGISGNMETGIKDYIKHSNVLEKNIKADVDVTYFLDGNRFGNSSIREPLLEHLVRNAVKQVPLIQKMQDVSGLKTLCRYMKPVVYNKDHALEVQELVQMIFIIQGEIDQYCTETSSNFKRLSKGDCYGLQIQDWAARNYMRSYYDPLPTFTGWVRCQTRVEAFELKAMDLMQIITQQNFDSEQLKKLAGIEDNTDQIPNEDDLQSIPQCEQLDPDWVKLSCSVVWNPETKKARTGYVCRDARGAFLGAESRGGLEFRDRFLAEADNINKAIAFFTRNKFKGGVRIVVESDNKDLIECLCMPNLESNERLTDVLRPVLEEIIKSASKFKSKRFKHCKRQSNAAANCIARHAVDSPNPSSWIRNAPDWLLNILNQDSLHLQEKSPSEQNQELRVDIEPEKPPSKKNQELRVDTEPPGPPSKKNQEMRVDIEPPEPPSKKNQELRVDIEPPELLSEQNQELTVDIEHSDSGFMNFLGKKGHMDADVDVDVLFANPPSDIKQSKKRHLGLNALKKVPMLQKMHEYVLEVICNHLEPKVYERNSYVVRAREPLGLMIFILRGTIGMTDTTSSNATTTGSSEITESRDDKILREGDFYGEQLLSWASPNNISSSDNPVISAIDVRCQTKVEALILKAEDLKSVASKCGSQWNFDNCMNSQQLVDDGRDRVANTAPTSTIEETIRLHQGHDIILEQLVLIRETIFRRLDDQGRKLDEMAAFLAREGYTGITGASSTPSAP</sequence>
<dbReference type="CDD" id="cd06222">
    <property type="entry name" value="RNase_H_like"/>
    <property type="match status" value="1"/>
</dbReference>
<keyword evidence="1" id="KW-1071">Ligand-gated ion channel</keyword>
<dbReference type="SUPFAM" id="SSF81324">
    <property type="entry name" value="Voltage-gated potassium channels"/>
    <property type="match status" value="1"/>
</dbReference>
<keyword evidence="4" id="KW-1133">Transmembrane helix</keyword>
<dbReference type="Pfam" id="PF13456">
    <property type="entry name" value="RVT_3"/>
    <property type="match status" value="1"/>
</dbReference>
<feature type="compositionally biased region" description="Basic and acidic residues" evidence="3">
    <location>
        <begin position="849"/>
        <end position="881"/>
    </location>
</feature>
<dbReference type="GO" id="GO:0034220">
    <property type="term" value="P:monoatomic ion transmembrane transport"/>
    <property type="evidence" value="ECO:0007669"/>
    <property type="project" value="UniProtKB-KW"/>
</dbReference>
<evidence type="ECO:0000259" key="5">
    <source>
        <dbReference type="PROSITE" id="PS50042"/>
    </source>
</evidence>
<feature type="region of interest" description="Disordered" evidence="3">
    <location>
        <begin position="185"/>
        <end position="209"/>
    </location>
</feature>
<evidence type="ECO:0000256" key="1">
    <source>
        <dbReference type="ARBA" id="ARBA00023286"/>
    </source>
</evidence>
<feature type="transmembrane region" description="Helical" evidence="4">
    <location>
        <begin position="88"/>
        <end position="108"/>
    </location>
</feature>
<keyword evidence="2 6" id="KW-0407">Ion channel</keyword>
<keyword evidence="1" id="KW-0813">Transport</keyword>
<name>A0A2P6SDL6_ROSCH</name>
<proteinExistence type="predicted"/>
<dbReference type="AlphaFoldDB" id="A0A2P6SDL6"/>
<dbReference type="SUPFAM" id="SSF51206">
    <property type="entry name" value="cAMP-binding domain-like"/>
    <property type="match status" value="2"/>
</dbReference>
<dbReference type="Gene3D" id="2.60.120.10">
    <property type="entry name" value="Jelly Rolls"/>
    <property type="match status" value="2"/>
</dbReference>
<protein>
    <submittedName>
        <fullName evidence="6">Putative potassium channel, voltage-dependent, ERG</fullName>
    </submittedName>
</protein>
<dbReference type="GO" id="GO:0016020">
    <property type="term" value="C:membrane"/>
    <property type="evidence" value="ECO:0007669"/>
    <property type="project" value="UniProtKB-SubCell"/>
</dbReference>
<dbReference type="PANTHER" id="PTHR45651">
    <property type="entry name" value="CYCLIC NUCLEOTIDE-GATED ION CHANNEL 15-RELATED-RELATED"/>
    <property type="match status" value="1"/>
</dbReference>
<evidence type="ECO:0000256" key="2">
    <source>
        <dbReference type="ARBA" id="ARBA00023303"/>
    </source>
</evidence>
<evidence type="ECO:0000256" key="4">
    <source>
        <dbReference type="SAM" id="Phobius"/>
    </source>
</evidence>
<dbReference type="Proteomes" id="UP000238479">
    <property type="component" value="Chromosome 1"/>
</dbReference>
<evidence type="ECO:0000313" key="6">
    <source>
        <dbReference type="EMBL" id="PRQ56770.1"/>
    </source>
</evidence>
<accession>A0A2P6SDL6</accession>
<feature type="transmembrane region" description="Helical" evidence="4">
    <location>
        <begin position="295"/>
        <end position="313"/>
    </location>
</feature>
<dbReference type="Gene3D" id="3.30.420.10">
    <property type="entry name" value="Ribonuclease H-like superfamily/Ribonuclease H"/>
    <property type="match status" value="1"/>
</dbReference>
<dbReference type="InterPro" id="IPR002156">
    <property type="entry name" value="RNaseH_domain"/>
</dbReference>
<dbReference type="EMBL" id="PDCK01000039">
    <property type="protein sequence ID" value="PRQ56770.1"/>
    <property type="molecule type" value="Genomic_DNA"/>
</dbReference>
<feature type="transmembrane region" description="Helical" evidence="4">
    <location>
        <begin position="28"/>
        <end position="48"/>
    </location>
</feature>
<feature type="region of interest" description="Disordered" evidence="3">
    <location>
        <begin position="849"/>
        <end position="910"/>
    </location>
</feature>
<evidence type="ECO:0000256" key="3">
    <source>
        <dbReference type="SAM" id="MobiDB-lite"/>
    </source>
</evidence>
<dbReference type="InterPro" id="IPR000595">
    <property type="entry name" value="cNMP-bd_dom"/>
</dbReference>
<dbReference type="InterPro" id="IPR036397">
    <property type="entry name" value="RNaseH_sf"/>
</dbReference>